<name>A0A135S966_9PEZI</name>
<keyword evidence="1" id="KW-0539">Nucleus</keyword>
<dbReference type="AlphaFoldDB" id="A0A135S966"/>
<dbReference type="InterPro" id="IPR001138">
    <property type="entry name" value="Zn2Cys6_DnaBD"/>
</dbReference>
<dbReference type="InterPro" id="IPR053157">
    <property type="entry name" value="Sterol_Uptake_Regulator"/>
</dbReference>
<feature type="region of interest" description="Disordered" evidence="2">
    <location>
        <begin position="56"/>
        <end position="77"/>
    </location>
</feature>
<dbReference type="Pfam" id="PF11951">
    <property type="entry name" value="Fungal_trans_2"/>
    <property type="match status" value="1"/>
</dbReference>
<dbReference type="EMBL" id="JFBX01000640">
    <property type="protein sequence ID" value="KXH32391.1"/>
    <property type="molecule type" value="Genomic_DNA"/>
</dbReference>
<organism evidence="3 4">
    <name type="scientific">Colletotrichum simmondsii</name>
    <dbReference type="NCBI Taxonomy" id="703756"/>
    <lineage>
        <taxon>Eukaryota</taxon>
        <taxon>Fungi</taxon>
        <taxon>Dikarya</taxon>
        <taxon>Ascomycota</taxon>
        <taxon>Pezizomycotina</taxon>
        <taxon>Sordariomycetes</taxon>
        <taxon>Hypocreomycetidae</taxon>
        <taxon>Glomerellales</taxon>
        <taxon>Glomerellaceae</taxon>
        <taxon>Colletotrichum</taxon>
        <taxon>Colletotrichum acutatum species complex</taxon>
    </lineage>
</organism>
<evidence type="ECO:0000256" key="1">
    <source>
        <dbReference type="ARBA" id="ARBA00023242"/>
    </source>
</evidence>
<dbReference type="CDD" id="cd00067">
    <property type="entry name" value="GAL4"/>
    <property type="match status" value="1"/>
</dbReference>
<evidence type="ECO:0000313" key="3">
    <source>
        <dbReference type="EMBL" id="KXH32391.1"/>
    </source>
</evidence>
<gene>
    <name evidence="3" type="ORF">CSIM01_05813</name>
</gene>
<evidence type="ECO:0000313" key="4">
    <source>
        <dbReference type="Proteomes" id="UP000070328"/>
    </source>
</evidence>
<sequence>MLRRQHKKSRKGCTESSDRLTFFAFEQCDEQRPTCFNCIKADRLCSFAEEPYIRGHDVSPPSDHHSARASPDVQPNGDPDAVNMLHMELLLHFSFDVYVPEFDDNLGRPATELVLKIAQQAPFLMQGVLAMSARHLSIIRPEKSALYLDQAVRLQTRAIEMFNMTHNEEGRETCVARLLFSSVLGRHILADVLRDDGLDFPSFLNRFTHGVRIHGGVKAVAAQQDWVSLLETEFGPLMTRGLAADMYDKTIEPNEALQSLIAHSSNLDEEERSACEMALRLVDTGLHDLRDPTRVECGRRMMFTWSIMLSGRYICLLERQAPEALVILARYSMFLHFGRSFWQIGEAGPHLLCAISAHLGPIWQHWLSWPEEIHDIEHGAFSGTEGNVA</sequence>
<dbReference type="GO" id="GO:0001228">
    <property type="term" value="F:DNA-binding transcription activator activity, RNA polymerase II-specific"/>
    <property type="evidence" value="ECO:0007669"/>
    <property type="project" value="TreeGrafter"/>
</dbReference>
<evidence type="ECO:0008006" key="5">
    <source>
        <dbReference type="Google" id="ProtNLM"/>
    </source>
</evidence>
<dbReference type="Proteomes" id="UP000070328">
    <property type="component" value="Unassembled WGS sequence"/>
</dbReference>
<comment type="caution">
    <text evidence="3">The sequence shown here is derived from an EMBL/GenBank/DDBJ whole genome shotgun (WGS) entry which is preliminary data.</text>
</comment>
<proteinExistence type="predicted"/>
<reference evidence="3 4" key="1">
    <citation type="submission" date="2014-02" db="EMBL/GenBank/DDBJ databases">
        <title>The genome sequence of Colletotrichum simmondsii CBS122122.</title>
        <authorList>
            <person name="Baroncelli R."/>
            <person name="Thon M.R."/>
        </authorList>
    </citation>
    <scope>NUCLEOTIDE SEQUENCE [LARGE SCALE GENOMIC DNA]</scope>
    <source>
        <strain evidence="3 4">CBS122122</strain>
    </source>
</reference>
<protein>
    <recommendedName>
        <fullName evidence="5">Zn(2)-C6 fungal-type domain-containing protein</fullName>
    </recommendedName>
</protein>
<dbReference type="InterPro" id="IPR021858">
    <property type="entry name" value="Fun_TF"/>
</dbReference>
<dbReference type="PANTHER" id="PTHR47784">
    <property type="entry name" value="STEROL UPTAKE CONTROL PROTEIN 2"/>
    <property type="match status" value="1"/>
</dbReference>
<dbReference type="OrthoDB" id="5350673at2759"/>
<evidence type="ECO:0000256" key="2">
    <source>
        <dbReference type="SAM" id="MobiDB-lite"/>
    </source>
</evidence>
<dbReference type="GO" id="GO:0008270">
    <property type="term" value="F:zinc ion binding"/>
    <property type="evidence" value="ECO:0007669"/>
    <property type="project" value="InterPro"/>
</dbReference>
<feature type="compositionally biased region" description="Basic and acidic residues" evidence="2">
    <location>
        <begin position="56"/>
        <end position="66"/>
    </location>
</feature>
<keyword evidence="4" id="KW-1185">Reference proteome</keyword>
<dbReference type="PANTHER" id="PTHR47784:SF4">
    <property type="entry name" value="ZN(II)2CYS6 TRANSCRIPTION FACTOR (EUROFUNG)"/>
    <property type="match status" value="1"/>
</dbReference>
<accession>A0A135S966</accession>